<keyword evidence="4" id="KW-1185">Reference proteome</keyword>
<dbReference type="GeneID" id="19238721"/>
<accession>U1HHR1</accession>
<feature type="transmembrane region" description="Helical" evidence="1">
    <location>
        <begin position="165"/>
        <end position="184"/>
    </location>
</feature>
<dbReference type="InterPro" id="IPR050879">
    <property type="entry name" value="Acyltransferase_3"/>
</dbReference>
<dbReference type="HOGENOM" id="CLU_005679_13_5_1"/>
<feature type="transmembrane region" description="Helical" evidence="1">
    <location>
        <begin position="112"/>
        <end position="134"/>
    </location>
</feature>
<name>U1HHR1_ENDPU</name>
<evidence type="ECO:0000256" key="1">
    <source>
        <dbReference type="SAM" id="Phobius"/>
    </source>
</evidence>
<dbReference type="RefSeq" id="XP_007804720.1">
    <property type="nucleotide sequence ID" value="XM_007806529.1"/>
</dbReference>
<proteinExistence type="predicted"/>
<evidence type="ECO:0000313" key="4">
    <source>
        <dbReference type="Proteomes" id="UP000019373"/>
    </source>
</evidence>
<protein>
    <recommendedName>
        <fullName evidence="2">Acyltransferase 3 domain-containing protein</fullName>
    </recommendedName>
</protein>
<dbReference type="EMBL" id="KE721401">
    <property type="protein sequence ID" value="ERF69690.1"/>
    <property type="molecule type" value="Genomic_DNA"/>
</dbReference>
<gene>
    <name evidence="3" type="ORF">EPUS_03682</name>
</gene>
<evidence type="ECO:0000259" key="2">
    <source>
        <dbReference type="Pfam" id="PF01757"/>
    </source>
</evidence>
<keyword evidence="1" id="KW-1133">Transmembrane helix</keyword>
<dbReference type="AlphaFoldDB" id="U1HHR1"/>
<reference evidence="4" key="1">
    <citation type="journal article" date="2014" name="BMC Genomics">
        <title>Genome characteristics reveal the impact of lichenization on lichen-forming fungus Endocarpon pusillum Hedwig (Verrucariales, Ascomycota).</title>
        <authorList>
            <person name="Wang Y.-Y."/>
            <person name="Liu B."/>
            <person name="Zhang X.-Y."/>
            <person name="Zhou Q.-M."/>
            <person name="Zhang T."/>
            <person name="Li H."/>
            <person name="Yu Y.-F."/>
            <person name="Zhang X.-L."/>
            <person name="Hao X.-Y."/>
            <person name="Wang M."/>
            <person name="Wang L."/>
            <person name="Wei J.-C."/>
        </authorList>
    </citation>
    <scope>NUCLEOTIDE SEQUENCE [LARGE SCALE GENOMIC DNA]</scope>
    <source>
        <strain evidence="4">Z07020 / HMAS-L-300199</strain>
    </source>
</reference>
<keyword evidence="1" id="KW-0812">Transmembrane</keyword>
<dbReference type="OrthoDB" id="5819582at2759"/>
<evidence type="ECO:0000313" key="3">
    <source>
        <dbReference type="EMBL" id="ERF69690.1"/>
    </source>
</evidence>
<keyword evidence="1" id="KW-0472">Membrane</keyword>
<feature type="domain" description="Acyltransferase 3" evidence="2">
    <location>
        <begin position="68"/>
        <end position="438"/>
    </location>
</feature>
<dbReference type="Pfam" id="PF01757">
    <property type="entry name" value="Acyl_transf_3"/>
    <property type="match status" value="1"/>
</dbReference>
<feature type="transmembrane region" description="Helical" evidence="1">
    <location>
        <begin position="255"/>
        <end position="284"/>
    </location>
</feature>
<dbReference type="GO" id="GO:0016747">
    <property type="term" value="F:acyltransferase activity, transferring groups other than amino-acyl groups"/>
    <property type="evidence" value="ECO:0007669"/>
    <property type="project" value="InterPro"/>
</dbReference>
<dbReference type="Proteomes" id="UP000019373">
    <property type="component" value="Unassembled WGS sequence"/>
</dbReference>
<feature type="transmembrane region" description="Helical" evidence="1">
    <location>
        <begin position="318"/>
        <end position="336"/>
    </location>
</feature>
<dbReference type="InterPro" id="IPR002656">
    <property type="entry name" value="Acyl_transf_3_dom"/>
</dbReference>
<dbReference type="OMA" id="NTMEPFF"/>
<sequence>MSANMPVHELEQYNESPRESKEFFLVDAEPVIKRMRCQVIRESVRACYRFLIPSFLTTQSRTTLNAIASLDGLRGYASFGVFQYHFTDTFCQMHNRGFGFDESNRYLIQLPFIHFLWTAPALVACFFVISGYVLSYKPLKQIRSHPGDPFLHTMSSAIFRRGIRLYLPTLFATFVAFLLVRLGMFNYSHWVFLQGEYLAAGEDTPPIMATFGEQFAHWRSDMNNMIYPFHLGGSASTPYDPHLWTIPTEFQGSMLLFIVTIGLWNVHTVARLGFVGAFILYCGYHGQNDILLFFGGMFLAEVDLILREGEGRVNRYRYLWLVLFTIGLYLAGMPSWDPQITPGYETIMWLIPNSYRWHTLGCIMLVWSVRNSDDVQIVFTNGFAQYLGKISYSLYIVHGNVRRTLTYTMMPTLLALTNGKESKLGFAITILVSIMFTYPLTFFLAHLFWRAVEIPSTKFAKWLEMKCSRSSSYCSLNSGAELTL</sequence>
<feature type="transmembrane region" description="Helical" evidence="1">
    <location>
        <begin position="424"/>
        <end position="449"/>
    </location>
</feature>
<dbReference type="PANTHER" id="PTHR23028:SF134">
    <property type="entry name" value="PUTATIVE (AFU_ORTHOLOGUE AFUA_4G08520)-RELATED"/>
    <property type="match status" value="1"/>
</dbReference>
<dbReference type="PANTHER" id="PTHR23028">
    <property type="entry name" value="ACETYLTRANSFERASE"/>
    <property type="match status" value="1"/>
</dbReference>
<organism evidence="3 4">
    <name type="scientific">Endocarpon pusillum (strain Z07020 / HMAS-L-300199)</name>
    <name type="common">Lichen-forming fungus</name>
    <dbReference type="NCBI Taxonomy" id="1263415"/>
    <lineage>
        <taxon>Eukaryota</taxon>
        <taxon>Fungi</taxon>
        <taxon>Dikarya</taxon>
        <taxon>Ascomycota</taxon>
        <taxon>Pezizomycotina</taxon>
        <taxon>Eurotiomycetes</taxon>
        <taxon>Chaetothyriomycetidae</taxon>
        <taxon>Verrucariales</taxon>
        <taxon>Verrucariaceae</taxon>
        <taxon>Endocarpon</taxon>
    </lineage>
</organism>
<dbReference type="eggNOG" id="ENOG502RYMZ">
    <property type="taxonomic scope" value="Eukaryota"/>
</dbReference>